<feature type="region of interest" description="Disordered" evidence="1">
    <location>
        <begin position="45"/>
        <end position="137"/>
    </location>
</feature>
<organism evidence="2 6">
    <name type="scientific">Rotaria magnacalcarata</name>
    <dbReference type="NCBI Taxonomy" id="392030"/>
    <lineage>
        <taxon>Eukaryota</taxon>
        <taxon>Metazoa</taxon>
        <taxon>Spiralia</taxon>
        <taxon>Gnathifera</taxon>
        <taxon>Rotifera</taxon>
        <taxon>Eurotatoria</taxon>
        <taxon>Bdelloidea</taxon>
        <taxon>Philodinida</taxon>
        <taxon>Philodinidae</taxon>
        <taxon>Rotaria</taxon>
    </lineage>
</organism>
<evidence type="ECO:0000313" key="5">
    <source>
        <dbReference type="EMBL" id="CAF5047892.1"/>
    </source>
</evidence>
<dbReference type="OrthoDB" id="10065889at2759"/>
<accession>A0A814UK52</accession>
<comment type="caution">
    <text evidence="2">The sequence shown here is derived from an EMBL/GenBank/DDBJ whole genome shotgun (WGS) entry which is preliminary data.</text>
</comment>
<sequence length="326" mass="40149">METNSTQPGNMPSEPSLNNDQNETQIDQIVYARIVNLSQSSTLPMNAGNMIPSQIQTNTTDQQDEILWRRREGRRRRRQRRAQRRREQRAIEQAQRQRRHQQETQREQRRQQQRDLLREQQRRLYPRGRSQQRRQERYQRWLQRLEQQEQHPNRQPTNYHPRITIPGDYDYYSGEDDQENLLEAYEWEIMTTQQRRDQIQIMELEGLAALEQLLLIQDEREQSQQIRDMQAIDEDRQQEINRFHHWDQQRLLDYEENRDTLVYEPNDDNQEQLHQIDMLEHYDIERQRQAALNDNWDQRRLNEYLRSPTPPQLQDTSSTVDYLRRH</sequence>
<feature type="compositionally biased region" description="Basic and acidic residues" evidence="1">
    <location>
        <begin position="100"/>
        <end position="122"/>
    </location>
</feature>
<dbReference type="Proteomes" id="UP000663855">
    <property type="component" value="Unassembled WGS sequence"/>
</dbReference>
<dbReference type="EMBL" id="CAJNOV010004466">
    <property type="protein sequence ID" value="CAF1176741.1"/>
    <property type="molecule type" value="Genomic_DNA"/>
</dbReference>
<feature type="region of interest" description="Disordered" evidence="1">
    <location>
        <begin position="304"/>
        <end position="326"/>
    </location>
</feature>
<proteinExistence type="predicted"/>
<dbReference type="Proteomes" id="UP000663834">
    <property type="component" value="Unassembled WGS sequence"/>
</dbReference>
<dbReference type="EMBL" id="CAJOBJ010227844">
    <property type="protein sequence ID" value="CAF5047892.1"/>
    <property type="molecule type" value="Genomic_DNA"/>
</dbReference>
<dbReference type="AlphaFoldDB" id="A0A814UK52"/>
<dbReference type="Proteomes" id="UP000681720">
    <property type="component" value="Unassembled WGS sequence"/>
</dbReference>
<evidence type="ECO:0000256" key="1">
    <source>
        <dbReference type="SAM" id="MobiDB-lite"/>
    </source>
</evidence>
<gene>
    <name evidence="4" type="ORF">BYL167_LOCUS48606</name>
    <name evidence="2" type="ORF">CJN711_LOCUS10799</name>
    <name evidence="5" type="ORF">GIL414_LOCUS59788</name>
    <name evidence="3" type="ORF">KQP761_LOCUS37204</name>
</gene>
<feature type="compositionally biased region" description="Polar residues" evidence="1">
    <location>
        <begin position="51"/>
        <end position="61"/>
    </location>
</feature>
<protein>
    <submittedName>
        <fullName evidence="2">Uncharacterized protein</fullName>
    </submittedName>
</protein>
<name>A0A814UK52_9BILA</name>
<evidence type="ECO:0000313" key="3">
    <source>
        <dbReference type="EMBL" id="CAF1682699.1"/>
    </source>
</evidence>
<reference evidence="2" key="1">
    <citation type="submission" date="2021-02" db="EMBL/GenBank/DDBJ databases">
        <authorList>
            <person name="Nowell W R."/>
        </authorList>
    </citation>
    <scope>NUCLEOTIDE SEQUENCE</scope>
</reference>
<evidence type="ECO:0000313" key="4">
    <source>
        <dbReference type="EMBL" id="CAF4812098.1"/>
    </source>
</evidence>
<dbReference type="EMBL" id="CAJNOW010021088">
    <property type="protein sequence ID" value="CAF1682699.1"/>
    <property type="molecule type" value="Genomic_DNA"/>
</dbReference>
<feature type="compositionally biased region" description="Basic residues" evidence="1">
    <location>
        <begin position="71"/>
        <end position="87"/>
    </location>
</feature>
<dbReference type="Proteomes" id="UP000681967">
    <property type="component" value="Unassembled WGS sequence"/>
</dbReference>
<evidence type="ECO:0000313" key="2">
    <source>
        <dbReference type="EMBL" id="CAF1176741.1"/>
    </source>
</evidence>
<evidence type="ECO:0000313" key="6">
    <source>
        <dbReference type="Proteomes" id="UP000663855"/>
    </source>
</evidence>
<dbReference type="EMBL" id="CAJOBH010142517">
    <property type="protein sequence ID" value="CAF4812098.1"/>
    <property type="molecule type" value="Genomic_DNA"/>
</dbReference>
<feature type="region of interest" description="Disordered" evidence="1">
    <location>
        <begin position="1"/>
        <end position="22"/>
    </location>
</feature>